<dbReference type="Gene3D" id="3.30.60.230">
    <property type="entry name" value="Lsr2, dimerization domain"/>
    <property type="match status" value="1"/>
</dbReference>
<keyword evidence="6" id="KW-1185">Reference proteome</keyword>
<name>A0ABW6PU11_9NOCA</name>
<dbReference type="Pfam" id="PF11774">
    <property type="entry name" value="Lsr2"/>
    <property type="match status" value="1"/>
</dbReference>
<evidence type="ECO:0000313" key="5">
    <source>
        <dbReference type="EMBL" id="MFF0545916.1"/>
    </source>
</evidence>
<dbReference type="InterPro" id="IPR036625">
    <property type="entry name" value="E3-bd_dom_sf"/>
</dbReference>
<reference evidence="5 6" key="1">
    <citation type="submission" date="2024-10" db="EMBL/GenBank/DDBJ databases">
        <title>The Natural Products Discovery Center: Release of the First 8490 Sequenced Strains for Exploring Actinobacteria Biosynthetic Diversity.</title>
        <authorList>
            <person name="Kalkreuter E."/>
            <person name="Kautsar S.A."/>
            <person name="Yang D."/>
            <person name="Bader C.D."/>
            <person name="Teijaro C.N."/>
            <person name="Fluegel L."/>
            <person name="Davis C.M."/>
            <person name="Simpson J.R."/>
            <person name="Lauterbach L."/>
            <person name="Steele A.D."/>
            <person name="Gui C."/>
            <person name="Meng S."/>
            <person name="Li G."/>
            <person name="Viehrig K."/>
            <person name="Ye F."/>
            <person name="Su P."/>
            <person name="Kiefer A.F."/>
            <person name="Nichols A."/>
            <person name="Cepeda A.J."/>
            <person name="Yan W."/>
            <person name="Fan B."/>
            <person name="Jiang Y."/>
            <person name="Adhikari A."/>
            <person name="Zheng C.-J."/>
            <person name="Schuster L."/>
            <person name="Cowan T.M."/>
            <person name="Smanski M.J."/>
            <person name="Chevrette M.G."/>
            <person name="De Carvalho L.P.S."/>
            <person name="Shen B."/>
        </authorList>
    </citation>
    <scope>NUCLEOTIDE SEQUENCE [LARGE SCALE GENOMIC DNA]</scope>
    <source>
        <strain evidence="5 6">NPDC004045</strain>
    </source>
</reference>
<dbReference type="EMBL" id="JBIAMX010000017">
    <property type="protein sequence ID" value="MFF0545916.1"/>
    <property type="molecule type" value="Genomic_DNA"/>
</dbReference>
<dbReference type="Proteomes" id="UP001601444">
    <property type="component" value="Unassembled WGS sequence"/>
</dbReference>
<feature type="region of interest" description="Disordered" evidence="2">
    <location>
        <begin position="59"/>
        <end position="79"/>
    </location>
</feature>
<gene>
    <name evidence="5" type="ORF">ACFYTF_24050</name>
</gene>
<evidence type="ECO:0000313" key="6">
    <source>
        <dbReference type="Proteomes" id="UP001601444"/>
    </source>
</evidence>
<keyword evidence="1" id="KW-0238">DNA-binding</keyword>
<accession>A0ABW6PU11</accession>
<dbReference type="Gene3D" id="4.10.320.10">
    <property type="entry name" value="E3-binding domain"/>
    <property type="match status" value="1"/>
</dbReference>
<dbReference type="RefSeq" id="WP_387702359.1">
    <property type="nucleotide sequence ID" value="NZ_JBIAMX010000017.1"/>
</dbReference>
<proteinExistence type="predicted"/>
<feature type="domain" description="Lsr2 DNA-binding" evidence="4">
    <location>
        <begin position="78"/>
        <end position="113"/>
    </location>
</feature>
<feature type="domain" description="Lsr2 dimerization" evidence="3">
    <location>
        <begin position="1"/>
        <end position="59"/>
    </location>
</feature>
<evidence type="ECO:0000259" key="4">
    <source>
        <dbReference type="Pfam" id="PF23359"/>
    </source>
</evidence>
<dbReference type="InterPro" id="IPR042261">
    <property type="entry name" value="Lsr2-like_dimerization"/>
</dbReference>
<organism evidence="5 6">
    <name type="scientific">Nocardia thailandica</name>
    <dbReference type="NCBI Taxonomy" id="257275"/>
    <lineage>
        <taxon>Bacteria</taxon>
        <taxon>Bacillati</taxon>
        <taxon>Actinomycetota</taxon>
        <taxon>Actinomycetes</taxon>
        <taxon>Mycobacteriales</taxon>
        <taxon>Nocardiaceae</taxon>
        <taxon>Nocardia</taxon>
    </lineage>
</organism>
<evidence type="ECO:0000259" key="3">
    <source>
        <dbReference type="Pfam" id="PF11774"/>
    </source>
</evidence>
<evidence type="ECO:0000256" key="2">
    <source>
        <dbReference type="SAM" id="MobiDB-lite"/>
    </source>
</evidence>
<dbReference type="InterPro" id="IPR055370">
    <property type="entry name" value="Lsr2_DNA-bd"/>
</dbReference>
<protein>
    <submittedName>
        <fullName evidence="5">Lsr2 family protein</fullName>
    </submittedName>
</protein>
<dbReference type="Pfam" id="PF23359">
    <property type="entry name" value="Lsr2_DNA-bd"/>
    <property type="match status" value="1"/>
</dbReference>
<comment type="caution">
    <text evidence="5">The sequence shown here is derived from an EMBL/GenBank/DDBJ whole genome shotgun (WGS) entry which is preliminary data.</text>
</comment>
<dbReference type="InterPro" id="IPR024412">
    <property type="entry name" value="Lsr2_dim_dom"/>
</dbReference>
<evidence type="ECO:0000256" key="1">
    <source>
        <dbReference type="ARBA" id="ARBA00023125"/>
    </source>
</evidence>
<sequence length="115" mass="12407">MARKVVVTLIDDYDGTSTAEETVVFGIDGVTYEIDLSSANAATLRETLDQWIPYARRVGRGKATPAARREQAAPGGSRRNDLTAIRAWAAENGHKVSSRGRIAAEIVEAYQKASA</sequence>